<accession>A0ABT5SL39</accession>
<dbReference type="SUPFAM" id="SSF50939">
    <property type="entry name" value="Sialidases"/>
    <property type="match status" value="1"/>
</dbReference>
<dbReference type="CDD" id="cd15482">
    <property type="entry name" value="Sialidase_non-viral"/>
    <property type="match status" value="1"/>
</dbReference>
<comment type="caution">
    <text evidence="1">The sequence shown here is derived from an EMBL/GenBank/DDBJ whole genome shotgun (WGS) entry which is preliminary data.</text>
</comment>
<proteinExistence type="predicted"/>
<dbReference type="InterPro" id="IPR036278">
    <property type="entry name" value="Sialidase_sf"/>
</dbReference>
<gene>
    <name evidence="1" type="ORF">PUW80_14455</name>
</gene>
<dbReference type="EMBL" id="JAQZCI010000006">
    <property type="protein sequence ID" value="MDD7963553.1"/>
    <property type="molecule type" value="Genomic_DNA"/>
</dbReference>
<dbReference type="Proteomes" id="UP001218170">
    <property type="component" value="Unassembled WGS sequence"/>
</dbReference>
<dbReference type="InterPro" id="IPR015943">
    <property type="entry name" value="WD40/YVTN_repeat-like_dom_sf"/>
</dbReference>
<dbReference type="NCBIfam" id="NF045728">
    <property type="entry name" value="glycosyl_F510_1955"/>
    <property type="match status" value="1"/>
</dbReference>
<organism evidence="1 2">
    <name type="scientific">Microbacterium thalli</name>
    <dbReference type="NCBI Taxonomy" id="3027921"/>
    <lineage>
        <taxon>Bacteria</taxon>
        <taxon>Bacillati</taxon>
        <taxon>Actinomycetota</taxon>
        <taxon>Actinomycetes</taxon>
        <taxon>Micrococcales</taxon>
        <taxon>Microbacteriaceae</taxon>
        <taxon>Microbacterium</taxon>
    </lineage>
</organism>
<reference evidence="1 2" key="1">
    <citation type="submission" date="2023-02" db="EMBL/GenBank/DDBJ databases">
        <title>Study of novel species of the Microbacterium genus.</title>
        <authorList>
            <person name="Arroyo-Herrera I."/>
            <person name="Roman-Ponce B."/>
            <person name="Vasquez-Murrieta M.S."/>
        </authorList>
    </citation>
    <scope>NUCLEOTIDE SEQUENCE [LARGE SCALE GENOMIC DNA]</scope>
    <source>
        <strain evidence="1 2">NE1TT3</strain>
    </source>
</reference>
<protein>
    <submittedName>
        <fullName evidence="1">Sialidase family protein</fullName>
    </submittedName>
</protein>
<dbReference type="RefSeq" id="WP_274179329.1">
    <property type="nucleotide sequence ID" value="NZ_JAQZCG020000020.1"/>
</dbReference>
<evidence type="ECO:0000313" key="1">
    <source>
        <dbReference type="EMBL" id="MDD7963553.1"/>
    </source>
</evidence>
<name>A0ABT5SL39_9MICO</name>
<sequence>MNRFLPLTVTTLTAIAITGCAAERPSHSDASLPVIQHIHGIVADPRGEDLFVATHGGILTLAPDGEMSGPIAGEDLDAMGFTLRGETFFASGHPGTQTPSELGAPNLGIIRSDDFGETWSPVSLTGSADFHVLTAGPDGTLYGLASSNADLLVSTDDGRNWFSGAALSAVDLAATEEGIYAAAEQGLLRSSDRGATFAAVEGAPLLYSLAPQPDGTIAGIGTDDALWVQAADGAWERRATLSGAAQAFTITDDGRFIVADERGIVEITPETTTIIAPSQ</sequence>
<dbReference type="InterPro" id="IPR054817">
    <property type="entry name" value="Glycosyl_F510_1955-like"/>
</dbReference>
<keyword evidence="2" id="KW-1185">Reference proteome</keyword>
<dbReference type="Gene3D" id="2.130.10.10">
    <property type="entry name" value="YVTN repeat-like/Quinoprotein amine dehydrogenase"/>
    <property type="match status" value="1"/>
</dbReference>
<dbReference type="PROSITE" id="PS51257">
    <property type="entry name" value="PROKAR_LIPOPROTEIN"/>
    <property type="match status" value="1"/>
</dbReference>
<evidence type="ECO:0000313" key="2">
    <source>
        <dbReference type="Proteomes" id="UP001218170"/>
    </source>
</evidence>